<comment type="caution">
    <text evidence="1">The sequence shown here is derived from an EMBL/GenBank/DDBJ whole genome shotgun (WGS) entry which is preliminary data.</text>
</comment>
<sequence length="275" mass="31882">MESSIVPPQTDNSHAVKEEKLIFKEINEIARMLANNLHFNSFGADMENEEEDSFSDSGSDEDIGTEYESLNLELDFYYPDEINFLKKKLFVDSFDFKRLALQGVKRQNHLIANFLNSSFPKSIKSFRMGAKEKLCVPISNYFNQITRIGCKVHKEIFLVGFQMSLPQLKRFITSFKQTGELYFRLCEFGITAIPDFSTCLEGTTIQRFDFIETRFTNHPDPEPNQEGFKNLIQGLTSSPSFLLSFKELDIRYSQIPHKHLKKILSQHHLAHIYLI</sequence>
<dbReference type="Proteomes" id="UP001295684">
    <property type="component" value="Unassembled WGS sequence"/>
</dbReference>
<accession>A0AAD1XFF1</accession>
<reference evidence="1" key="1">
    <citation type="submission" date="2023-07" db="EMBL/GenBank/DDBJ databases">
        <authorList>
            <consortium name="AG Swart"/>
            <person name="Singh M."/>
            <person name="Singh A."/>
            <person name="Seah K."/>
            <person name="Emmerich C."/>
        </authorList>
    </citation>
    <scope>NUCLEOTIDE SEQUENCE</scope>
    <source>
        <strain evidence="1">DP1</strain>
    </source>
</reference>
<protein>
    <submittedName>
        <fullName evidence="1">Uncharacterized protein</fullName>
    </submittedName>
</protein>
<evidence type="ECO:0000313" key="2">
    <source>
        <dbReference type="Proteomes" id="UP001295684"/>
    </source>
</evidence>
<name>A0AAD1XFF1_EUPCR</name>
<dbReference type="AlphaFoldDB" id="A0AAD1XFF1"/>
<organism evidence="1 2">
    <name type="scientific">Euplotes crassus</name>
    <dbReference type="NCBI Taxonomy" id="5936"/>
    <lineage>
        <taxon>Eukaryota</taxon>
        <taxon>Sar</taxon>
        <taxon>Alveolata</taxon>
        <taxon>Ciliophora</taxon>
        <taxon>Intramacronucleata</taxon>
        <taxon>Spirotrichea</taxon>
        <taxon>Hypotrichia</taxon>
        <taxon>Euplotida</taxon>
        <taxon>Euplotidae</taxon>
        <taxon>Moneuplotes</taxon>
    </lineage>
</organism>
<evidence type="ECO:0000313" key="1">
    <source>
        <dbReference type="EMBL" id="CAI2370048.1"/>
    </source>
</evidence>
<dbReference type="EMBL" id="CAMPGE010011210">
    <property type="protein sequence ID" value="CAI2370048.1"/>
    <property type="molecule type" value="Genomic_DNA"/>
</dbReference>
<keyword evidence="2" id="KW-1185">Reference proteome</keyword>
<proteinExistence type="predicted"/>
<gene>
    <name evidence="1" type="ORF">ECRASSUSDP1_LOCUS11356</name>
</gene>